<protein>
    <submittedName>
        <fullName evidence="3">Uncharacterized protein</fullName>
    </submittedName>
</protein>
<feature type="transmembrane region" description="Helical" evidence="2">
    <location>
        <begin position="112"/>
        <end position="132"/>
    </location>
</feature>
<feature type="region of interest" description="Disordered" evidence="1">
    <location>
        <begin position="1"/>
        <end position="47"/>
    </location>
</feature>
<name>A0A3A8NKU0_9BACT</name>
<evidence type="ECO:0000256" key="1">
    <source>
        <dbReference type="SAM" id="MobiDB-lite"/>
    </source>
</evidence>
<feature type="transmembrane region" description="Helical" evidence="2">
    <location>
        <begin position="239"/>
        <end position="258"/>
    </location>
</feature>
<feature type="transmembrane region" description="Helical" evidence="2">
    <location>
        <begin position="284"/>
        <end position="303"/>
    </location>
</feature>
<dbReference type="EMBL" id="RAWB01000698">
    <property type="protein sequence ID" value="RKH41795.1"/>
    <property type="molecule type" value="Genomic_DNA"/>
</dbReference>
<keyword evidence="2" id="KW-1133">Transmembrane helix</keyword>
<evidence type="ECO:0000256" key="2">
    <source>
        <dbReference type="SAM" id="Phobius"/>
    </source>
</evidence>
<evidence type="ECO:0000313" key="3">
    <source>
        <dbReference type="EMBL" id="RKH41795.1"/>
    </source>
</evidence>
<sequence length="516" mass="55282">MPCGSSAWSAPPTRRRPRSRRGSAPRGTRLRAPRSRLHGPMAARAPDRCPSHPTVAAGWRCEQCESLLCPACVETRRMGPVEYFACGRCGGTANVLLRHRSHRALAERLPDAVRFLLTGPGLQTLLAVSLMLAVLRSLAVGVLAILPLTLALGIFWATFFALVRGAARGDAEPEGPGFTDLIRDNLRPGLRGLVVTVGVFLPALARALSVGRPTGDDLLSLLLHPLDVLTASAAWDDPVSWGLALGGFLWLPWAWLLAATEQPLLSALHPGNALRCIRALGRDAGLVMGVFALMALVHGVMHWRAEGVLDFGIFILSRWIAEALTLLVPFAAANVLGLVLYVHGDALGYLPARDFLEPVLGDARPERGPQPLRDATPFGVEVPIEAAPGTGEDSQAEQLAAFTATVEARDVARAIALYGVLRVLPRLKLSPAHHLFIGQAAAVEGDFPLSVLALEAAADVAPEDPLAPRALVLLARVQGEKMGNAVRAEEIYRYILHRYPDTEAARFAHARVKPAA</sequence>
<evidence type="ECO:0000313" key="4">
    <source>
        <dbReference type="Proteomes" id="UP000272888"/>
    </source>
</evidence>
<dbReference type="Proteomes" id="UP000272888">
    <property type="component" value="Unassembled WGS sequence"/>
</dbReference>
<feature type="transmembrane region" description="Helical" evidence="2">
    <location>
        <begin position="190"/>
        <end position="209"/>
    </location>
</feature>
<keyword evidence="2" id="KW-0472">Membrane</keyword>
<dbReference type="Gene3D" id="1.25.40.10">
    <property type="entry name" value="Tetratricopeptide repeat domain"/>
    <property type="match status" value="1"/>
</dbReference>
<feature type="transmembrane region" description="Helical" evidence="2">
    <location>
        <begin position="323"/>
        <end position="343"/>
    </location>
</feature>
<proteinExistence type="predicted"/>
<dbReference type="SUPFAM" id="SSF57845">
    <property type="entry name" value="B-box zinc-binding domain"/>
    <property type="match status" value="1"/>
</dbReference>
<accession>A0A3A8NKU0</accession>
<keyword evidence="2" id="KW-0812">Transmembrane</keyword>
<feature type="transmembrane region" description="Helical" evidence="2">
    <location>
        <begin position="138"/>
        <end position="163"/>
    </location>
</feature>
<dbReference type="AlphaFoldDB" id="A0A3A8NKU0"/>
<comment type="caution">
    <text evidence="3">The sequence shown here is derived from an EMBL/GenBank/DDBJ whole genome shotgun (WGS) entry which is preliminary data.</text>
</comment>
<organism evidence="3 4">
    <name type="scientific">Corallococcus llansteffanensis</name>
    <dbReference type="NCBI Taxonomy" id="2316731"/>
    <lineage>
        <taxon>Bacteria</taxon>
        <taxon>Pseudomonadati</taxon>
        <taxon>Myxococcota</taxon>
        <taxon>Myxococcia</taxon>
        <taxon>Myxococcales</taxon>
        <taxon>Cystobacterineae</taxon>
        <taxon>Myxococcaceae</taxon>
        <taxon>Corallococcus</taxon>
    </lineage>
</organism>
<reference evidence="4" key="1">
    <citation type="submission" date="2018-09" db="EMBL/GenBank/DDBJ databases">
        <authorList>
            <person name="Livingstone P.G."/>
            <person name="Whitworth D.E."/>
        </authorList>
    </citation>
    <scope>NUCLEOTIDE SEQUENCE [LARGE SCALE GENOMIC DNA]</scope>
    <source>
        <strain evidence="4">CA051B</strain>
    </source>
</reference>
<dbReference type="InterPro" id="IPR011990">
    <property type="entry name" value="TPR-like_helical_dom_sf"/>
</dbReference>
<feature type="compositionally biased region" description="Basic residues" evidence="1">
    <location>
        <begin position="13"/>
        <end position="37"/>
    </location>
</feature>
<gene>
    <name evidence="3" type="ORF">D7V93_38430</name>
</gene>
<keyword evidence="4" id="KW-1185">Reference proteome</keyword>